<reference evidence="6 7" key="1">
    <citation type="journal article" date="2012" name="Proc. Natl. Acad. Sci. U.S.A.">
        <title>Genome streamlining and chemical defense in a coral reef symbiosis.</title>
        <authorList>
            <person name="Kwan J.C."/>
            <person name="Donia M.S."/>
            <person name="Han A.W."/>
            <person name="Hirose E."/>
            <person name="Haygood M.G."/>
            <person name="Schmidt E.W."/>
        </authorList>
    </citation>
    <scope>NUCLEOTIDE SEQUENCE [LARGE SCALE GENOMIC DNA]</scope>
    <source>
        <strain evidence="6 7">L2</strain>
    </source>
</reference>
<dbReference type="PANTHER" id="PTHR33867:SF1">
    <property type="entry name" value="RIBOSOME MATURATION FACTOR RIMP"/>
    <property type="match status" value="1"/>
</dbReference>
<dbReference type="HOGENOM" id="CLU_070525_0_1_5"/>
<dbReference type="Gene3D" id="3.30.300.70">
    <property type="entry name" value="RimP-like superfamily, N-terminal"/>
    <property type="match status" value="1"/>
</dbReference>
<dbReference type="RefSeq" id="WP_015087781.1">
    <property type="nucleotide sequence ID" value="NC_019566.1"/>
</dbReference>
<dbReference type="GO" id="GO:0006412">
    <property type="term" value="P:translation"/>
    <property type="evidence" value="ECO:0007669"/>
    <property type="project" value="TreeGrafter"/>
</dbReference>
<comment type="function">
    <text evidence="3">Required for maturation of 30S ribosomal subunits.</text>
</comment>
<dbReference type="EMBL" id="CP003539">
    <property type="protein sequence ID" value="AFX98283.1"/>
    <property type="molecule type" value="Genomic_DNA"/>
</dbReference>
<gene>
    <name evidence="3 6" type="primary">rimP</name>
    <name evidence="6" type="ORF">A1OE_69</name>
</gene>
<evidence type="ECO:0000313" key="6">
    <source>
        <dbReference type="EMBL" id="AFX98283.1"/>
    </source>
</evidence>
<dbReference type="Pfam" id="PF17384">
    <property type="entry name" value="DUF150_C"/>
    <property type="match status" value="1"/>
</dbReference>
<evidence type="ECO:0000256" key="1">
    <source>
        <dbReference type="ARBA" id="ARBA00022490"/>
    </source>
</evidence>
<keyword evidence="1 3" id="KW-0963">Cytoplasm</keyword>
<accession>K7Z2T4</accession>
<dbReference type="HAMAP" id="MF_01077">
    <property type="entry name" value="RimP"/>
    <property type="match status" value="1"/>
</dbReference>
<dbReference type="KEGG" id="thal:A1OE_69"/>
<dbReference type="STRING" id="1193729.A1OE_69"/>
<protein>
    <recommendedName>
        <fullName evidence="3">Ribosome maturation factor RimP</fullName>
    </recommendedName>
</protein>
<dbReference type="NCBIfam" id="NF000932">
    <property type="entry name" value="PRK00092.2-5"/>
    <property type="match status" value="1"/>
</dbReference>
<dbReference type="OrthoDB" id="9805006at2"/>
<organism evidence="6 7">
    <name type="scientific">Candidatus Endolissoclinum faulkneri L2</name>
    <dbReference type="NCBI Taxonomy" id="1193729"/>
    <lineage>
        <taxon>Bacteria</taxon>
        <taxon>Pseudomonadati</taxon>
        <taxon>Pseudomonadota</taxon>
        <taxon>Alphaproteobacteria</taxon>
        <taxon>Rhodospirillales</taxon>
        <taxon>Rhodospirillaceae</taxon>
        <taxon>Candidatus Endolissoclinum</taxon>
    </lineage>
</organism>
<dbReference type="CDD" id="cd01734">
    <property type="entry name" value="YlxS_C"/>
    <property type="match status" value="1"/>
</dbReference>
<dbReference type="PATRIC" id="fig|1193729.4.peg.48"/>
<name>K7Z2T4_9PROT</name>
<dbReference type="GO" id="GO:0005829">
    <property type="term" value="C:cytosol"/>
    <property type="evidence" value="ECO:0007669"/>
    <property type="project" value="TreeGrafter"/>
</dbReference>
<dbReference type="GO" id="GO:0000028">
    <property type="term" value="P:ribosomal small subunit assembly"/>
    <property type="evidence" value="ECO:0007669"/>
    <property type="project" value="TreeGrafter"/>
</dbReference>
<dbReference type="Gene3D" id="2.30.30.180">
    <property type="entry name" value="Ribosome maturation factor RimP, C-terminal domain"/>
    <property type="match status" value="1"/>
</dbReference>
<feature type="domain" description="Ribosome maturation factor RimP C-terminal" evidence="5">
    <location>
        <begin position="93"/>
        <end position="160"/>
    </location>
</feature>
<dbReference type="PANTHER" id="PTHR33867">
    <property type="entry name" value="RIBOSOME MATURATION FACTOR RIMP"/>
    <property type="match status" value="1"/>
</dbReference>
<comment type="subcellular location">
    <subcellularLocation>
        <location evidence="3">Cytoplasm</location>
    </subcellularLocation>
</comment>
<evidence type="ECO:0000259" key="4">
    <source>
        <dbReference type="Pfam" id="PF02576"/>
    </source>
</evidence>
<proteinExistence type="inferred from homology"/>
<feature type="domain" description="Ribosome maturation factor RimP N-terminal" evidence="4">
    <location>
        <begin position="17"/>
        <end position="90"/>
    </location>
</feature>
<dbReference type="Pfam" id="PF02576">
    <property type="entry name" value="RimP_N"/>
    <property type="match status" value="1"/>
</dbReference>
<dbReference type="eggNOG" id="COG0779">
    <property type="taxonomic scope" value="Bacteria"/>
</dbReference>
<comment type="similarity">
    <text evidence="3">Belongs to the RimP family.</text>
</comment>
<dbReference type="InterPro" id="IPR028998">
    <property type="entry name" value="RimP_C"/>
</dbReference>
<evidence type="ECO:0000259" key="5">
    <source>
        <dbReference type="Pfam" id="PF17384"/>
    </source>
</evidence>
<keyword evidence="7" id="KW-1185">Reference proteome</keyword>
<dbReference type="SUPFAM" id="SSF74942">
    <property type="entry name" value="YhbC-like, C-terminal domain"/>
    <property type="match status" value="1"/>
</dbReference>
<evidence type="ECO:0000256" key="2">
    <source>
        <dbReference type="ARBA" id="ARBA00022517"/>
    </source>
</evidence>
<keyword evidence="2 3" id="KW-0690">Ribosome biogenesis</keyword>
<dbReference type="AlphaFoldDB" id="K7Z2T4"/>
<sequence length="173" mass="19697">MIESIQVKLNIQRIEEIITPCINTMGFDVIQVAIIGGNLPTLQIMVDHNDGRAISVDDCTRIIRTLSLVLDVEDPLTEKYRLEVSSPGIDRPLIKLKDFRDWIGFDACIDLAMAIEGRRQFNGRIKSVNEYNQVQVELKDNARMVDLPFEEILQAKLVLTDELIESRCPSKQN</sequence>
<evidence type="ECO:0000313" key="7">
    <source>
        <dbReference type="Proteomes" id="UP000010077"/>
    </source>
</evidence>
<dbReference type="InterPro" id="IPR003728">
    <property type="entry name" value="Ribosome_maturation_RimP"/>
</dbReference>
<dbReference type="InterPro" id="IPR036847">
    <property type="entry name" value="RimP_C_sf"/>
</dbReference>
<evidence type="ECO:0000256" key="3">
    <source>
        <dbReference type="HAMAP-Rule" id="MF_01077"/>
    </source>
</evidence>
<dbReference type="InterPro" id="IPR035956">
    <property type="entry name" value="RimP_N_sf"/>
</dbReference>
<dbReference type="SUPFAM" id="SSF75420">
    <property type="entry name" value="YhbC-like, N-terminal domain"/>
    <property type="match status" value="1"/>
</dbReference>
<dbReference type="InterPro" id="IPR028989">
    <property type="entry name" value="RimP_N"/>
</dbReference>
<dbReference type="Proteomes" id="UP000010077">
    <property type="component" value="Chromosome"/>
</dbReference>